<keyword evidence="2" id="KW-1185">Reference proteome</keyword>
<sequence length="276" mass="32914">MTNDPFDEKERQIWQKGYIKDSRFISSLRIDPLLNDFDKIYLKLNQWGYDVKFDLDDKSIEEIKRFLSEWVRRTDSVYMAVSLPPSFTIINDNTYKKKIIEKCVLPVCREFNIPFAMMIGVKRAANPRLNLAGDFLGKADISEVEYLCREFMDNKFMVTMLSKENQHELAILTRKFRNLMVFGCWWFLNNPSMIEEITRIRMETLGLSFIPQHSDSRVIDQLIYKWYHSKKIISSVLIDKYQDIMDSGWAISEEEIRRDVESIFSTNFWDFIKKQI</sequence>
<reference evidence="2" key="1">
    <citation type="submission" date="2017-02" db="EMBL/GenBank/DDBJ databases">
        <authorList>
            <person name="Varghese N."/>
            <person name="Submissions S."/>
        </authorList>
    </citation>
    <scope>NUCLEOTIDE SEQUENCE [LARGE SCALE GENOMIC DNA]</scope>
    <source>
        <strain evidence="2">USBA 833</strain>
    </source>
</reference>
<dbReference type="EMBL" id="FUYH01000001">
    <property type="protein sequence ID" value="SKA76465.1"/>
    <property type="molecule type" value="Genomic_DNA"/>
</dbReference>
<dbReference type="InterPro" id="IPR032466">
    <property type="entry name" value="Metal_Hydrolase"/>
</dbReference>
<dbReference type="Gene3D" id="3.20.20.140">
    <property type="entry name" value="Metal-dependent hydrolases"/>
    <property type="match status" value="1"/>
</dbReference>
<protein>
    <recommendedName>
        <fullName evidence="3">Glucuronate isomerase</fullName>
    </recommendedName>
</protein>
<dbReference type="STRING" id="1147123.SAMN05443428_101198"/>
<proteinExistence type="predicted"/>
<accession>A0A1T4WHT6</accession>
<gene>
    <name evidence="1" type="ORF">SAMN05443428_101198</name>
</gene>
<organism evidence="1 2">
    <name type="scientific">Caloramator quimbayensis</name>
    <dbReference type="NCBI Taxonomy" id="1147123"/>
    <lineage>
        <taxon>Bacteria</taxon>
        <taxon>Bacillati</taxon>
        <taxon>Bacillota</taxon>
        <taxon>Clostridia</taxon>
        <taxon>Eubacteriales</taxon>
        <taxon>Clostridiaceae</taxon>
        <taxon>Caloramator</taxon>
    </lineage>
</organism>
<dbReference type="SUPFAM" id="SSF51556">
    <property type="entry name" value="Metallo-dependent hydrolases"/>
    <property type="match status" value="1"/>
</dbReference>
<dbReference type="Proteomes" id="UP000190105">
    <property type="component" value="Unassembled WGS sequence"/>
</dbReference>
<evidence type="ECO:0000313" key="2">
    <source>
        <dbReference type="Proteomes" id="UP000190105"/>
    </source>
</evidence>
<dbReference type="RefSeq" id="WP_242948657.1">
    <property type="nucleotide sequence ID" value="NZ_FUYH01000001.1"/>
</dbReference>
<evidence type="ECO:0008006" key="3">
    <source>
        <dbReference type="Google" id="ProtNLM"/>
    </source>
</evidence>
<evidence type="ECO:0000313" key="1">
    <source>
        <dbReference type="EMBL" id="SKA76465.1"/>
    </source>
</evidence>
<name>A0A1T4WHT6_9CLOT</name>
<dbReference type="AlphaFoldDB" id="A0A1T4WHT6"/>